<keyword evidence="2" id="KW-0472">Membrane</keyword>
<feature type="signal peptide" evidence="3">
    <location>
        <begin position="1"/>
        <end position="23"/>
    </location>
</feature>
<evidence type="ECO:0000313" key="4">
    <source>
        <dbReference type="EMBL" id="OTP70565.1"/>
    </source>
</evidence>
<gene>
    <name evidence="4" type="ORF">PAMC26577_26285</name>
</gene>
<keyword evidence="2" id="KW-1133">Transmembrane helix</keyword>
<evidence type="ECO:0000256" key="1">
    <source>
        <dbReference type="SAM" id="MobiDB-lite"/>
    </source>
</evidence>
<reference evidence="4 5" key="1">
    <citation type="submission" date="2017-03" db="EMBL/GenBank/DDBJ databases">
        <title>Genome analysis of strain PAMC 26577.</title>
        <authorList>
            <person name="Oh H.-M."/>
            <person name="Yang J.-A."/>
        </authorList>
    </citation>
    <scope>NUCLEOTIDE SEQUENCE [LARGE SCALE GENOMIC DNA]</scope>
    <source>
        <strain evidence="4 5">PAMC 26577</strain>
    </source>
</reference>
<accession>A0A242MH02</accession>
<comment type="caution">
    <text evidence="4">The sequence shown here is derived from an EMBL/GenBank/DDBJ whole genome shotgun (WGS) entry which is preliminary data.</text>
</comment>
<organism evidence="4 5">
    <name type="scientific">Caballeronia sordidicola</name>
    <name type="common">Burkholderia sordidicola</name>
    <dbReference type="NCBI Taxonomy" id="196367"/>
    <lineage>
        <taxon>Bacteria</taxon>
        <taxon>Pseudomonadati</taxon>
        <taxon>Pseudomonadota</taxon>
        <taxon>Betaproteobacteria</taxon>
        <taxon>Burkholderiales</taxon>
        <taxon>Burkholderiaceae</taxon>
        <taxon>Caballeronia</taxon>
    </lineage>
</organism>
<sequence length="344" mass="36415">MKLFCRAALTLLASLLLCTASHAEPEVIQGSLGDVIRVPITADCPAQSVVRQYTLIVDGNNTGIPAQGCGGDPHAVSFLLDGTSGAVPPENAAAWHRMTGFPWQGNGSALARELSASVAGADGKSVAGPGTTLLFTWSRAWRIAVAVVIAIATVALFVCLGAKTAMLRDVGAETTVPFQDRTFSLARTQMAWWTAIIVVSYVFEWLALGGVPPLSAQPLVLMGFYSVLGVTARGVDLSRRTQFPPTTPHFFKDLTSDESGVAVHRVQMLIFTIVVGLMFLNQVFTTCTMPRFDINTLLLLGISGATYIGFKTTEAQPKTDGAATSEDMAGEAFKSGYSTGDAHP</sequence>
<protein>
    <submittedName>
        <fullName evidence="4">Uncharacterized protein</fullName>
    </submittedName>
</protein>
<dbReference type="EMBL" id="NBTZ01000106">
    <property type="protein sequence ID" value="OTP70565.1"/>
    <property type="molecule type" value="Genomic_DNA"/>
</dbReference>
<feature type="region of interest" description="Disordered" evidence="1">
    <location>
        <begin position="317"/>
        <end position="344"/>
    </location>
</feature>
<evidence type="ECO:0000256" key="2">
    <source>
        <dbReference type="SAM" id="Phobius"/>
    </source>
</evidence>
<dbReference type="Proteomes" id="UP000195221">
    <property type="component" value="Unassembled WGS sequence"/>
</dbReference>
<keyword evidence="3" id="KW-0732">Signal</keyword>
<name>A0A242MH02_CABSO</name>
<feature type="transmembrane region" description="Helical" evidence="2">
    <location>
        <begin position="190"/>
        <end position="208"/>
    </location>
</feature>
<dbReference type="AlphaFoldDB" id="A0A242MH02"/>
<evidence type="ECO:0000256" key="3">
    <source>
        <dbReference type="SAM" id="SignalP"/>
    </source>
</evidence>
<feature type="transmembrane region" description="Helical" evidence="2">
    <location>
        <begin position="140"/>
        <end position="160"/>
    </location>
</feature>
<feature type="transmembrane region" description="Helical" evidence="2">
    <location>
        <begin position="262"/>
        <end position="280"/>
    </location>
</feature>
<evidence type="ECO:0000313" key="5">
    <source>
        <dbReference type="Proteomes" id="UP000195221"/>
    </source>
</evidence>
<feature type="chain" id="PRO_5013122835" evidence="3">
    <location>
        <begin position="24"/>
        <end position="344"/>
    </location>
</feature>
<keyword evidence="2" id="KW-0812">Transmembrane</keyword>
<proteinExistence type="predicted"/>
<dbReference type="RefSeq" id="WP_143325540.1">
    <property type="nucleotide sequence ID" value="NZ_MSRG01000023.1"/>
</dbReference>